<dbReference type="KEGG" id="bif:N288_12950"/>
<proteinExistence type="predicted"/>
<dbReference type="PATRIC" id="fig|1367477.3.peg.2536"/>
<keyword evidence="1" id="KW-1133">Transmembrane helix</keyword>
<reference evidence="3 4" key="1">
    <citation type="submission" date="2013-07" db="EMBL/GenBank/DDBJ databases">
        <title>Complete genome sequence of Bacillus infantis NRRL B-14911 that has potential to induce cardiac disease by antigenic mimicry.</title>
        <authorList>
            <person name="Massilamany C."/>
            <person name="Smith T.P.L."/>
            <person name="Loy J.D."/>
            <person name="Barletta R."/>
            <person name="Reddy J."/>
        </authorList>
    </citation>
    <scope>NUCLEOTIDE SEQUENCE [LARGE SCALE GENOMIC DNA]</scope>
    <source>
        <strain evidence="3 4">NRRL B-14911</strain>
    </source>
</reference>
<dbReference type="Proteomes" id="UP000017805">
    <property type="component" value="Chromosome"/>
</dbReference>
<dbReference type="STRING" id="1367477.N288_12950"/>
<evidence type="ECO:0000256" key="2">
    <source>
        <dbReference type="SAM" id="SignalP"/>
    </source>
</evidence>
<keyword evidence="2" id="KW-0732">Signal</keyword>
<dbReference type="RefSeq" id="WP_009793673.1">
    <property type="nucleotide sequence ID" value="NC_022524.1"/>
</dbReference>
<dbReference type="HOGENOM" id="CLU_037736_0_0_9"/>
<protein>
    <submittedName>
        <fullName evidence="3">Copper amine oxidase</fullName>
    </submittedName>
</protein>
<accession>U5LAQ0</accession>
<sequence>MNLKQNLKKMIIPVLGLSLLFPSAGSAAEQTPTVKTPAADLRAALDQLLSEHYILAVSSMTKSFEGATDAEALTKALDQNALDMTPAIASIYGEEGAAEFERIFRGHNGYADTFVQAAKNNDEAARQEAEKEVEEFVEEFSTFLGKATEGKLPAEAAAKAVSLHEDQVIQTFDHYVEGEYEEAYKSFREGYKHMFSISKALSSAITAQMPEKFANSSSDTPAADLRSALNSLASEHFALAVMGMEKGYTQSEDYDFITWAENANTADFKAAIGSIYGEAGAQQFEKVWQTDHINAQGKIAATELEGDKEAAEAARAQLDKFAKDFGGFLGAATDGNLPAADAEAAVKAHENQVLMAFDQYKAGNYEESAGTFREGFAAMFTIGEVLGNAIVTQMPDKFAEAAMPESMPKTGLGGASNPAEAATILWSVLGVMLAAGGVFSLRKKAVK</sequence>
<name>U5LAQ0_9BACI</name>
<feature type="chain" id="PRO_5004662318" evidence="2">
    <location>
        <begin position="28"/>
        <end position="447"/>
    </location>
</feature>
<keyword evidence="1" id="KW-0812">Transmembrane</keyword>
<feature type="signal peptide" evidence="2">
    <location>
        <begin position="1"/>
        <end position="27"/>
    </location>
</feature>
<evidence type="ECO:0000313" key="4">
    <source>
        <dbReference type="Proteomes" id="UP000017805"/>
    </source>
</evidence>
<keyword evidence="1" id="KW-0472">Membrane</keyword>
<feature type="transmembrane region" description="Helical" evidence="1">
    <location>
        <begin position="424"/>
        <end position="441"/>
    </location>
</feature>
<evidence type="ECO:0000256" key="1">
    <source>
        <dbReference type="SAM" id="Phobius"/>
    </source>
</evidence>
<organism evidence="3 4">
    <name type="scientific">Bacillus infantis NRRL B-14911</name>
    <dbReference type="NCBI Taxonomy" id="1367477"/>
    <lineage>
        <taxon>Bacteria</taxon>
        <taxon>Bacillati</taxon>
        <taxon>Bacillota</taxon>
        <taxon>Bacilli</taxon>
        <taxon>Bacillales</taxon>
        <taxon>Bacillaceae</taxon>
        <taxon>Bacillus</taxon>
    </lineage>
</organism>
<dbReference type="AlphaFoldDB" id="U5LAQ0"/>
<dbReference type="EMBL" id="CP006643">
    <property type="protein sequence ID" value="AGX04493.1"/>
    <property type="molecule type" value="Genomic_DNA"/>
</dbReference>
<evidence type="ECO:0000313" key="3">
    <source>
        <dbReference type="EMBL" id="AGX04493.1"/>
    </source>
</evidence>
<keyword evidence="4" id="KW-1185">Reference proteome</keyword>
<gene>
    <name evidence="3" type="ORF">N288_12950</name>
</gene>